<evidence type="ECO:0000259" key="3">
    <source>
        <dbReference type="PROSITE" id="PS51464"/>
    </source>
</evidence>
<protein>
    <submittedName>
        <fullName evidence="4">N-acetylmuramic acid 6-phosphate etherase</fullName>
    </submittedName>
</protein>
<keyword evidence="1" id="KW-0456">Lyase</keyword>
<organism evidence="4 5">
    <name type="scientific">Sinorhizobium sojae CCBAU 05684</name>
    <dbReference type="NCBI Taxonomy" id="716928"/>
    <lineage>
        <taxon>Bacteria</taxon>
        <taxon>Pseudomonadati</taxon>
        <taxon>Pseudomonadota</taxon>
        <taxon>Alphaproteobacteria</taxon>
        <taxon>Hyphomicrobiales</taxon>
        <taxon>Rhizobiaceae</taxon>
        <taxon>Sinorhizobium/Ensifer group</taxon>
        <taxon>Sinorhizobium</taxon>
    </lineage>
</organism>
<name>A0A249PGX0_9HYPH</name>
<feature type="domain" description="SIS" evidence="3">
    <location>
        <begin position="53"/>
        <end position="216"/>
    </location>
</feature>
<dbReference type="InterPro" id="IPR046348">
    <property type="entry name" value="SIS_dom_sf"/>
</dbReference>
<keyword evidence="5" id="KW-1185">Reference proteome</keyword>
<evidence type="ECO:0000313" key="5">
    <source>
        <dbReference type="Proteomes" id="UP000217211"/>
    </source>
</evidence>
<dbReference type="Gene3D" id="1.10.8.1080">
    <property type="match status" value="1"/>
</dbReference>
<dbReference type="InterPro" id="IPR040190">
    <property type="entry name" value="MURQ/GCKR"/>
</dbReference>
<dbReference type="PROSITE" id="PS51464">
    <property type="entry name" value="SIS"/>
    <property type="match status" value="1"/>
</dbReference>
<dbReference type="GO" id="GO:0016803">
    <property type="term" value="F:ether hydrolase activity"/>
    <property type="evidence" value="ECO:0007669"/>
    <property type="project" value="TreeGrafter"/>
</dbReference>
<dbReference type="GO" id="GO:0016835">
    <property type="term" value="F:carbon-oxygen lyase activity"/>
    <property type="evidence" value="ECO:0007669"/>
    <property type="project" value="InterPro"/>
</dbReference>
<gene>
    <name evidence="4" type="ORF">SJ05684_c35080</name>
</gene>
<dbReference type="GO" id="GO:0097367">
    <property type="term" value="F:carbohydrate derivative binding"/>
    <property type="evidence" value="ECO:0007669"/>
    <property type="project" value="InterPro"/>
</dbReference>
<dbReference type="InterPro" id="IPR005488">
    <property type="entry name" value="Etherase_MurQ"/>
</dbReference>
<dbReference type="OrthoDB" id="9813395at2"/>
<evidence type="ECO:0000256" key="2">
    <source>
        <dbReference type="ARBA" id="ARBA00023277"/>
    </source>
</evidence>
<dbReference type="NCBIfam" id="NF003915">
    <property type="entry name" value="PRK05441.1"/>
    <property type="match status" value="1"/>
</dbReference>
<dbReference type="CDD" id="cd05007">
    <property type="entry name" value="SIS_Etherase"/>
    <property type="match status" value="1"/>
</dbReference>
<evidence type="ECO:0000256" key="1">
    <source>
        <dbReference type="ARBA" id="ARBA00023239"/>
    </source>
</evidence>
<dbReference type="PANTHER" id="PTHR10088:SF4">
    <property type="entry name" value="GLUCOKINASE REGULATORY PROTEIN"/>
    <property type="match status" value="1"/>
</dbReference>
<dbReference type="Gene3D" id="3.40.50.10490">
    <property type="entry name" value="Glucose-6-phosphate isomerase like protein, domain 1"/>
    <property type="match status" value="1"/>
</dbReference>
<dbReference type="eggNOG" id="COG2103">
    <property type="taxonomic scope" value="Bacteria"/>
</dbReference>
<accession>A0A249PGX0</accession>
<dbReference type="STRING" id="716928.GCA_000261485_01533"/>
<keyword evidence="2" id="KW-0119">Carbohydrate metabolism</keyword>
<reference evidence="4 5" key="1">
    <citation type="submission" date="2017-08" db="EMBL/GenBank/DDBJ databases">
        <title>Multipartite genome sequences of Sinorhizobium species nodulating soybeans.</title>
        <authorList>
            <person name="Tian C.F."/>
        </authorList>
    </citation>
    <scope>NUCLEOTIDE SEQUENCE [LARGE SCALE GENOMIC DNA]</scope>
    <source>
        <strain evidence="4 5">CCBAU 05684</strain>
    </source>
</reference>
<dbReference type="Pfam" id="PF13580">
    <property type="entry name" value="SIS_2"/>
    <property type="match status" value="1"/>
</dbReference>
<dbReference type="RefSeq" id="WP_034853365.1">
    <property type="nucleotide sequence ID" value="NZ_AJQT01000028.1"/>
</dbReference>
<dbReference type="AlphaFoldDB" id="A0A249PGX0"/>
<dbReference type="GO" id="GO:0009254">
    <property type="term" value="P:peptidoglycan turnover"/>
    <property type="evidence" value="ECO:0007669"/>
    <property type="project" value="TreeGrafter"/>
</dbReference>
<dbReference type="Proteomes" id="UP000217211">
    <property type="component" value="Chromosome"/>
</dbReference>
<dbReference type="KEGG" id="esj:SJ05684_c35080"/>
<dbReference type="SUPFAM" id="SSF53697">
    <property type="entry name" value="SIS domain"/>
    <property type="match status" value="1"/>
</dbReference>
<dbReference type="EMBL" id="CP023067">
    <property type="protein sequence ID" value="ASY64924.1"/>
    <property type="molecule type" value="Genomic_DNA"/>
</dbReference>
<dbReference type="GO" id="GO:0046348">
    <property type="term" value="P:amino sugar catabolic process"/>
    <property type="evidence" value="ECO:0007669"/>
    <property type="project" value="InterPro"/>
</dbReference>
<dbReference type="PANTHER" id="PTHR10088">
    <property type="entry name" value="GLUCOKINASE REGULATORY PROTEIN"/>
    <property type="match status" value="1"/>
</dbReference>
<proteinExistence type="predicted"/>
<sequence>MPVSKTEERHAGAKDLDLMHPARTLRLLAAGQQAAAKSVDGALEPITAAAVLAADTLSTGGRLAYAGAGSSGLMAMADALELPGTYGIPQEQIVILLAGGTASLGDLAGGYEDDTELARGDVRAAGITAGDCLISVSASGSTPYALAAADEARKRGAKVVAVANNSGAPLFEAADVSILLQTPPEVVSGSTRMGAGTAQKIALNMFSTLVGIRLGHVLNGHMVNLRADNIKLRGRAVRIVSDVTGVTADVAERLVDAASGSVKLAILLASGAKDMGQAEAALAKADQNLREAIAIVSQT</sequence>
<evidence type="ECO:0000313" key="4">
    <source>
        <dbReference type="EMBL" id="ASY64924.1"/>
    </source>
</evidence>
<dbReference type="InterPro" id="IPR001347">
    <property type="entry name" value="SIS_dom"/>
</dbReference>